<dbReference type="KEGG" id="lgi:LOTGIDRAFT_152486"/>
<feature type="transmembrane region" description="Helical" evidence="2">
    <location>
        <begin position="112"/>
        <end position="131"/>
    </location>
</feature>
<keyword evidence="2" id="KW-0472">Membrane</keyword>
<dbReference type="GeneID" id="20235691"/>
<dbReference type="OrthoDB" id="6116397at2759"/>
<accession>V4BCY5</accession>
<evidence type="ECO:0000256" key="2">
    <source>
        <dbReference type="SAM" id="Phobius"/>
    </source>
</evidence>
<sequence>MSRFTPENPSPLVRGPLTRSKDRVRSKTPLTPLQHLKKKFEEELQFKVKKDDEISPILYNLRNTPVKTLKEKQKVLARKHEEVRKRSDNVKVGGGVSLWPEMENMRLRHEEILQLIFTSLLLVLLLAIAFYKFHGSSLSSLISYTEEIHKFSMIHPVDTRNNNSLKMTLLVWHKNYRILIRKIEREFDMTRLSPPYQMFLLLYISAILLLVYFLIDNVFSKNKLSPRRIKNWVRLLILVTTWSVLISYWLIWAYRLEQSVHHNIILITDVLGDVIDKDLDVEVLNNVIFYWRTRLLPPSGRSLILILGVLPVSDVIHYLQYYSLPILTVILTPIVKLILALSQIYSWKKII</sequence>
<feature type="transmembrane region" description="Helical" evidence="2">
    <location>
        <begin position="196"/>
        <end position="215"/>
    </location>
</feature>
<dbReference type="OMA" id="TYYLQYY"/>
<feature type="region of interest" description="Disordered" evidence="1">
    <location>
        <begin position="1"/>
        <end position="30"/>
    </location>
</feature>
<evidence type="ECO:0000313" key="4">
    <source>
        <dbReference type="Proteomes" id="UP000030746"/>
    </source>
</evidence>
<keyword evidence="2" id="KW-1133">Transmembrane helix</keyword>
<evidence type="ECO:0000256" key="1">
    <source>
        <dbReference type="SAM" id="MobiDB-lite"/>
    </source>
</evidence>
<keyword evidence="2" id="KW-0812">Transmembrane</keyword>
<protein>
    <submittedName>
        <fullName evidence="3">Uncharacterized protein</fullName>
    </submittedName>
</protein>
<keyword evidence="4" id="KW-1185">Reference proteome</keyword>
<feature type="transmembrane region" description="Helical" evidence="2">
    <location>
        <begin position="235"/>
        <end position="254"/>
    </location>
</feature>
<dbReference type="EMBL" id="KB199650">
    <property type="protein sequence ID" value="ESP05626.1"/>
    <property type="molecule type" value="Genomic_DNA"/>
</dbReference>
<feature type="transmembrane region" description="Helical" evidence="2">
    <location>
        <begin position="321"/>
        <end position="341"/>
    </location>
</feature>
<dbReference type="AlphaFoldDB" id="V4BCY5"/>
<name>V4BCY5_LOTGI</name>
<dbReference type="RefSeq" id="XP_009044171.1">
    <property type="nucleotide sequence ID" value="XM_009045923.1"/>
</dbReference>
<organism evidence="3 4">
    <name type="scientific">Lottia gigantea</name>
    <name type="common">Giant owl limpet</name>
    <dbReference type="NCBI Taxonomy" id="225164"/>
    <lineage>
        <taxon>Eukaryota</taxon>
        <taxon>Metazoa</taxon>
        <taxon>Spiralia</taxon>
        <taxon>Lophotrochozoa</taxon>
        <taxon>Mollusca</taxon>
        <taxon>Gastropoda</taxon>
        <taxon>Patellogastropoda</taxon>
        <taxon>Lottioidea</taxon>
        <taxon>Lottiidae</taxon>
        <taxon>Lottia</taxon>
    </lineage>
</organism>
<dbReference type="Proteomes" id="UP000030746">
    <property type="component" value="Unassembled WGS sequence"/>
</dbReference>
<reference evidence="3 4" key="1">
    <citation type="journal article" date="2013" name="Nature">
        <title>Insights into bilaterian evolution from three spiralian genomes.</title>
        <authorList>
            <person name="Simakov O."/>
            <person name="Marletaz F."/>
            <person name="Cho S.J."/>
            <person name="Edsinger-Gonzales E."/>
            <person name="Havlak P."/>
            <person name="Hellsten U."/>
            <person name="Kuo D.H."/>
            <person name="Larsson T."/>
            <person name="Lv J."/>
            <person name="Arendt D."/>
            <person name="Savage R."/>
            <person name="Osoegawa K."/>
            <person name="de Jong P."/>
            <person name="Grimwood J."/>
            <person name="Chapman J.A."/>
            <person name="Shapiro H."/>
            <person name="Aerts A."/>
            <person name="Otillar R.P."/>
            <person name="Terry A.Y."/>
            <person name="Boore J.L."/>
            <person name="Grigoriev I.V."/>
            <person name="Lindberg D.R."/>
            <person name="Seaver E.C."/>
            <person name="Weisblat D.A."/>
            <person name="Putnam N.H."/>
            <person name="Rokhsar D.S."/>
        </authorList>
    </citation>
    <scope>NUCLEOTIDE SEQUENCE [LARGE SCALE GENOMIC DNA]</scope>
</reference>
<evidence type="ECO:0000313" key="3">
    <source>
        <dbReference type="EMBL" id="ESP05626.1"/>
    </source>
</evidence>
<dbReference type="HOGENOM" id="CLU_781326_0_0_1"/>
<proteinExistence type="predicted"/>
<dbReference type="CTD" id="20235691"/>
<gene>
    <name evidence="3" type="ORF">LOTGIDRAFT_152486</name>
</gene>